<organism evidence="2 3">
    <name type="scientific">Polyangium mundeleinium</name>
    <dbReference type="NCBI Taxonomy" id="2995306"/>
    <lineage>
        <taxon>Bacteria</taxon>
        <taxon>Pseudomonadati</taxon>
        <taxon>Myxococcota</taxon>
        <taxon>Polyangia</taxon>
        <taxon>Polyangiales</taxon>
        <taxon>Polyangiaceae</taxon>
        <taxon>Polyangium</taxon>
    </lineage>
</organism>
<feature type="compositionally biased region" description="Gly residues" evidence="1">
    <location>
        <begin position="95"/>
        <end position="104"/>
    </location>
</feature>
<dbReference type="Proteomes" id="UP001221411">
    <property type="component" value="Unassembled WGS sequence"/>
</dbReference>
<feature type="region of interest" description="Disordered" evidence="1">
    <location>
        <begin position="83"/>
        <end position="104"/>
    </location>
</feature>
<comment type="caution">
    <text evidence="2">The sequence shown here is derived from an EMBL/GenBank/DDBJ whole genome shotgun (WGS) entry which is preliminary data.</text>
</comment>
<gene>
    <name evidence="2" type="ORF">POL67_25950</name>
</gene>
<dbReference type="EMBL" id="JAQNDO010000001">
    <property type="protein sequence ID" value="MDC0744802.1"/>
    <property type="molecule type" value="Genomic_DNA"/>
</dbReference>
<name>A0ABT5ETY8_9BACT</name>
<evidence type="ECO:0000313" key="3">
    <source>
        <dbReference type="Proteomes" id="UP001221411"/>
    </source>
</evidence>
<protein>
    <submittedName>
        <fullName evidence="2">Uncharacterized protein</fullName>
    </submittedName>
</protein>
<proteinExistence type="predicted"/>
<sequence length="104" mass="11505">MLEAHPELRALMDRSEHFRTIEARDRIELDGRTHYIVRGDTLGSREELFVDALCRGASPESGDLPSRALFLDLPPALKDVIRRMTRQDPEDGFDKGSGGSGPGG</sequence>
<evidence type="ECO:0000313" key="2">
    <source>
        <dbReference type="EMBL" id="MDC0744802.1"/>
    </source>
</evidence>
<reference evidence="2 3" key="1">
    <citation type="submission" date="2022-11" db="EMBL/GenBank/DDBJ databases">
        <title>Minimal conservation of predation-associated metabolite biosynthetic gene clusters underscores biosynthetic potential of Myxococcota including descriptions for ten novel species: Archangium lansinium sp. nov., Myxococcus landrumus sp. nov., Nannocystis bai.</title>
        <authorList>
            <person name="Ahearne A."/>
            <person name="Stevens C."/>
            <person name="Dowd S."/>
        </authorList>
    </citation>
    <scope>NUCLEOTIDE SEQUENCE [LARGE SCALE GENOMIC DNA]</scope>
    <source>
        <strain evidence="2 3">RJM3</strain>
    </source>
</reference>
<feature type="compositionally biased region" description="Basic and acidic residues" evidence="1">
    <location>
        <begin position="83"/>
        <end position="94"/>
    </location>
</feature>
<keyword evidence="3" id="KW-1185">Reference proteome</keyword>
<accession>A0ABT5ETY8</accession>
<evidence type="ECO:0000256" key="1">
    <source>
        <dbReference type="SAM" id="MobiDB-lite"/>
    </source>
</evidence>
<dbReference type="RefSeq" id="WP_271921714.1">
    <property type="nucleotide sequence ID" value="NZ_JAQNDO010000001.1"/>
</dbReference>